<proteinExistence type="predicted"/>
<protein>
    <submittedName>
        <fullName evidence="1">Uncharacterized protein</fullName>
    </submittedName>
</protein>
<dbReference type="GeneID" id="42309078"/>
<sequence length="488" mass="56860">MRALISSIEEFLRVARINRVICVDDDNNKENGNKNDGDAKIQILKQIAVQPSKYLHVLKEAGLDLEDLLEFSDDVQDRIAFLKDFITDEVVEATAVSLEYEVLSPVLGIVNQWKDANLIRDYKVIGSVKKAKEFLEKLPQEWEMDSDNRVLWLIDRDFSKANEGKDAGFELIKEIGERKLVDNICLLVTANTEDICDDELRRSVYKNHGLLEFINLASVVTKSNVIDDEKKQELLDEIIHGLWNNYNFHLISNLTEYLSQGLIDSKEKILSLSSPTIRHIILKYPELEGTSVGETVFRILLSLVTKEFGNRYSSNLEEITKLLIDYKTLEKQIRYTEKSDNEILFTLRKSEKYDDNINILRQAINFGDIFLIDNKYYILLSQPCDIAYRKKNGRKVDRALLVRMKPYDKEVAEKNPKYYSEVIKFFNNEEDYWLDFRNFRVIDFNILDLCTLSTKGYARVDKETLENCQLMDVGEYDLLPYDKKWIEG</sequence>
<evidence type="ECO:0000313" key="1">
    <source>
        <dbReference type="EMBL" id="SDK58048.1"/>
    </source>
</evidence>
<dbReference type="EMBL" id="FNED01000076">
    <property type="protein sequence ID" value="SDK58048.1"/>
    <property type="molecule type" value="Genomic_DNA"/>
</dbReference>
<dbReference type="RefSeq" id="WP_235497049.1">
    <property type="nucleotide sequence ID" value="NZ_LGUG01000009.1"/>
</dbReference>
<name>A0A1G9D274_ANEMI</name>
<dbReference type="Proteomes" id="UP000182836">
    <property type="component" value="Unassembled WGS sequence"/>
</dbReference>
<gene>
    <name evidence="1" type="ORF">SAMN04487909_1763</name>
</gene>
<dbReference type="AlphaFoldDB" id="A0A1G9D274"/>
<accession>A0A1G9D274</accession>
<organism evidence="1 2">
    <name type="scientific">Aneurinibacillus migulanus</name>
    <name type="common">Bacillus migulanus</name>
    <dbReference type="NCBI Taxonomy" id="47500"/>
    <lineage>
        <taxon>Bacteria</taxon>
        <taxon>Bacillati</taxon>
        <taxon>Bacillota</taxon>
        <taxon>Bacilli</taxon>
        <taxon>Bacillales</taxon>
        <taxon>Paenibacillaceae</taxon>
        <taxon>Aneurinibacillus group</taxon>
        <taxon>Aneurinibacillus</taxon>
    </lineage>
</organism>
<reference evidence="1 2" key="1">
    <citation type="submission" date="2016-10" db="EMBL/GenBank/DDBJ databases">
        <authorList>
            <person name="de Groot N.N."/>
        </authorList>
    </citation>
    <scope>NUCLEOTIDE SEQUENCE [LARGE SCALE GENOMIC DNA]</scope>
    <source>
        <strain evidence="1 2">DSM 2895</strain>
    </source>
</reference>
<evidence type="ECO:0000313" key="2">
    <source>
        <dbReference type="Proteomes" id="UP000182836"/>
    </source>
</evidence>